<organism evidence="3 4">
    <name type="scientific">Paenibacillus sambharensis</name>
    <dbReference type="NCBI Taxonomy" id="1803190"/>
    <lineage>
        <taxon>Bacteria</taxon>
        <taxon>Bacillati</taxon>
        <taxon>Bacillota</taxon>
        <taxon>Bacilli</taxon>
        <taxon>Bacillales</taxon>
        <taxon>Paenibacillaceae</taxon>
        <taxon>Paenibacillus</taxon>
    </lineage>
</organism>
<dbReference type="InterPro" id="IPR011009">
    <property type="entry name" value="Kinase-like_dom_sf"/>
</dbReference>
<protein>
    <submittedName>
        <fullName evidence="3">Homoserine kinase</fullName>
    </submittedName>
</protein>
<dbReference type="Pfam" id="PF01636">
    <property type="entry name" value="APH"/>
    <property type="match status" value="1"/>
</dbReference>
<evidence type="ECO:0000313" key="3">
    <source>
        <dbReference type="EMBL" id="PZD95822.1"/>
    </source>
</evidence>
<name>A0A2W1LLI6_9BACL</name>
<comment type="similarity">
    <text evidence="1">Belongs to the pseudomonas-type ThrB family.</text>
</comment>
<sequence>MIRSEEQLLEDILAACQHLIGRQLDAKPVKRGWLNLKWKVVTDSGTYLVKQYNPERYRLYKQDKLLLALNEQVRLHAAGLACPRLLTEDQTIMFASEKGDLFIVMEYCSGEVIPAGQSNARQLYELGKATGRMHRLLNDGALGSIALPVFEPPRKQVRIDHWNTLTNKLPAGISSHLADEFEVQRRATEAFSTKLLASYQSGWAHRDLWADNLLFAGDKLTAILDFDRLDYDYPQADAARAVMSCAWNEQELDMRLAYAFMEGYTEERQTAEGYLTNGLQLLWYMESTWWITGDMDNHSVPPARFAREMRWLAENMAYLPDMLDGL</sequence>
<keyword evidence="3" id="KW-0418">Kinase</keyword>
<evidence type="ECO:0000259" key="2">
    <source>
        <dbReference type="Pfam" id="PF01636"/>
    </source>
</evidence>
<comment type="caution">
    <text evidence="3">The sequence shown here is derived from an EMBL/GenBank/DDBJ whole genome shotgun (WGS) entry which is preliminary data.</text>
</comment>
<proteinExistence type="inferred from homology"/>
<accession>A0A2W1LLI6</accession>
<evidence type="ECO:0000256" key="1">
    <source>
        <dbReference type="ARBA" id="ARBA00038240"/>
    </source>
</evidence>
<dbReference type="GO" id="GO:0019202">
    <property type="term" value="F:amino acid kinase activity"/>
    <property type="evidence" value="ECO:0007669"/>
    <property type="project" value="TreeGrafter"/>
</dbReference>
<dbReference type="PANTHER" id="PTHR21064:SF6">
    <property type="entry name" value="AMINOGLYCOSIDE PHOSPHOTRANSFERASE DOMAIN-CONTAINING PROTEIN"/>
    <property type="match status" value="1"/>
</dbReference>
<dbReference type="InterPro" id="IPR002575">
    <property type="entry name" value="Aminoglycoside_PTrfase"/>
</dbReference>
<dbReference type="PANTHER" id="PTHR21064">
    <property type="entry name" value="AMINOGLYCOSIDE PHOSPHOTRANSFERASE DOMAIN-CONTAINING PROTEIN-RELATED"/>
    <property type="match status" value="1"/>
</dbReference>
<feature type="domain" description="Aminoglycoside phosphotransferase" evidence="2">
    <location>
        <begin position="26"/>
        <end position="270"/>
    </location>
</feature>
<dbReference type="OrthoDB" id="9777460at2"/>
<dbReference type="AlphaFoldDB" id="A0A2W1LLI6"/>
<dbReference type="Gene3D" id="3.30.200.20">
    <property type="entry name" value="Phosphorylase Kinase, domain 1"/>
    <property type="match status" value="1"/>
</dbReference>
<dbReference type="EMBL" id="QKRB01000043">
    <property type="protein sequence ID" value="PZD95822.1"/>
    <property type="molecule type" value="Genomic_DNA"/>
</dbReference>
<dbReference type="Gene3D" id="3.90.1200.10">
    <property type="match status" value="1"/>
</dbReference>
<reference evidence="3 4" key="1">
    <citation type="submission" date="2018-06" db="EMBL/GenBank/DDBJ databases">
        <title>Paenibacillus imtechensis sp. nov.</title>
        <authorList>
            <person name="Pinnaka A.K."/>
            <person name="Singh H."/>
            <person name="Kaur M."/>
        </authorList>
    </citation>
    <scope>NUCLEOTIDE SEQUENCE [LARGE SCALE GENOMIC DNA]</scope>
    <source>
        <strain evidence="3 4">SMB1</strain>
    </source>
</reference>
<dbReference type="Proteomes" id="UP000249522">
    <property type="component" value="Unassembled WGS sequence"/>
</dbReference>
<gene>
    <name evidence="3" type="ORF">DNH61_10235</name>
</gene>
<dbReference type="RefSeq" id="WP_111146567.1">
    <property type="nucleotide sequence ID" value="NZ_QKRB01000043.1"/>
</dbReference>
<keyword evidence="4" id="KW-1185">Reference proteome</keyword>
<evidence type="ECO:0000313" key="4">
    <source>
        <dbReference type="Proteomes" id="UP000249522"/>
    </source>
</evidence>
<keyword evidence="3" id="KW-0808">Transferase</keyword>
<dbReference type="InterPro" id="IPR050249">
    <property type="entry name" value="Pseudomonas-type_ThrB"/>
</dbReference>
<dbReference type="SUPFAM" id="SSF56112">
    <property type="entry name" value="Protein kinase-like (PK-like)"/>
    <property type="match status" value="1"/>
</dbReference>